<evidence type="ECO:0000256" key="1">
    <source>
        <dbReference type="ARBA" id="ARBA00004123"/>
    </source>
</evidence>
<keyword evidence="2" id="KW-0479">Metal-binding</keyword>
<proteinExistence type="predicted"/>
<dbReference type="InterPro" id="IPR051615">
    <property type="entry name" value="Transcr_Regulatory_Elem"/>
</dbReference>
<feature type="region of interest" description="Disordered" evidence="8">
    <location>
        <begin position="832"/>
        <end position="944"/>
    </location>
</feature>
<feature type="compositionally biased region" description="Basic and acidic residues" evidence="8">
    <location>
        <begin position="721"/>
        <end position="730"/>
    </location>
</feature>
<evidence type="ECO:0000256" key="7">
    <source>
        <dbReference type="ARBA" id="ARBA00023242"/>
    </source>
</evidence>
<evidence type="ECO:0000256" key="2">
    <source>
        <dbReference type="ARBA" id="ARBA00022723"/>
    </source>
</evidence>
<organism evidence="10 11">
    <name type="scientific">Lithohypha guttulata</name>
    <dbReference type="NCBI Taxonomy" id="1690604"/>
    <lineage>
        <taxon>Eukaryota</taxon>
        <taxon>Fungi</taxon>
        <taxon>Dikarya</taxon>
        <taxon>Ascomycota</taxon>
        <taxon>Pezizomycotina</taxon>
        <taxon>Eurotiomycetes</taxon>
        <taxon>Chaetothyriomycetidae</taxon>
        <taxon>Chaetothyriales</taxon>
        <taxon>Trichomeriaceae</taxon>
        <taxon>Lithohypha</taxon>
    </lineage>
</organism>
<dbReference type="Pfam" id="PF04082">
    <property type="entry name" value="Fungal_trans"/>
    <property type="match status" value="1"/>
</dbReference>
<comment type="subcellular location">
    <subcellularLocation>
        <location evidence="1">Nucleus</location>
    </subcellularLocation>
</comment>
<keyword evidence="6" id="KW-0804">Transcription</keyword>
<dbReference type="InterPro" id="IPR007219">
    <property type="entry name" value="XnlR_reg_dom"/>
</dbReference>
<feature type="domain" description="Xylanolytic transcriptional activator regulatory" evidence="9">
    <location>
        <begin position="343"/>
        <end position="415"/>
    </location>
</feature>
<evidence type="ECO:0000259" key="9">
    <source>
        <dbReference type="SMART" id="SM00906"/>
    </source>
</evidence>
<sequence>MTQEQEPQLQENMLNSKDKQPKPRHRASVACCACRERRTRCASQCTACEAAGQQCLIKNDDERRKPNSKAYVNGLRDRIAQLESMLEEKEQRNLQQQSPVSQQASSGPQDVANGQEQLRSINTDSFDFAIPLLPHMEFPDITQQDIELDAHSPANSAQSSSSSIRSAMVHRLLSTKGHLSFDQLSGRLRYYGPTTNCHIHSELAAENEEHNRQAVEQRRRTQRVLSTLPQDTQEYLMQMFWQYYNSVIHVIHRDAFEEGLSAGQGQFYSPFLHICILGIGYRHADKSRPDIMKISLPGKESTLHREAKYMLDYELERPGGITSIQALLLLGDLECGVGRDNLGWLISGMANRLCFDVGLHLDTSASGLSQLEVEIGRMTLWACVIYDRYWALFLGRPTALKPEDLEVYRLAAQFERLGTLEPAGPSRNLEKQIYEALLDLMELAGKITEIMDKATKPNARLDHHVYITMAALDRELETWYTRLPHPLQWTAENIDGAPFSYFLLHQQYHAAMILLHRQFAQYDDFVPSSSDQGSENGEHSQASSHFATLSRMTCTRSAGRIAQIFWQHRKHFPTSKIFVTGLQHAGTAAIALVAAIASPKDRVSYDTNMKYLECLAASIEDMCETYQPAERMSTVLNAVLLELRVARPPKPYASRVPARRGSSADRDMESDSNPAKRHQAGRPSAQRTNSQVSQPRMLIYEHHRRHTTTGMRPPVIPPSKPRRDNQKEPSHLSSGSDNFILVPEDPETGDLSNDWPKFDETNPFTIDETMLMSGFGRPMSPSRFRSVWMGAETPAFSPIPTSSSHQSQNIFTSNTNLDFMSLLNTCEDNNHDNDALHGTSNHNHNQHQHADGDQAASNNQFASLPTPTSQPIPNGAPSKSTTTLHPPQSASRSHSQQRPANQNSSIAQKPSGGDKGFSQTMAGLDDIWKEMMRSNQNSATTGKR</sequence>
<feature type="compositionally biased region" description="Low complexity" evidence="8">
    <location>
        <begin position="95"/>
        <end position="109"/>
    </location>
</feature>
<evidence type="ECO:0000256" key="4">
    <source>
        <dbReference type="ARBA" id="ARBA00023015"/>
    </source>
</evidence>
<feature type="compositionally biased region" description="Polar residues" evidence="8">
    <location>
        <begin position="855"/>
        <end position="908"/>
    </location>
</feature>
<protein>
    <recommendedName>
        <fullName evidence="9">Xylanolytic transcriptional activator regulatory domain-containing protein</fullName>
    </recommendedName>
</protein>
<dbReference type="PANTHER" id="PTHR31313:SF81">
    <property type="entry name" value="TY1 ENHANCER ACTIVATOR"/>
    <property type="match status" value="1"/>
</dbReference>
<reference evidence="10 11" key="1">
    <citation type="submission" date="2023-08" db="EMBL/GenBank/DDBJ databases">
        <title>Black Yeasts Isolated from many extreme environments.</title>
        <authorList>
            <person name="Coleine C."/>
            <person name="Stajich J.E."/>
            <person name="Selbmann L."/>
        </authorList>
    </citation>
    <scope>NUCLEOTIDE SEQUENCE [LARGE SCALE GENOMIC DNA]</scope>
    <source>
        <strain evidence="10 11">CCFEE 5885</strain>
    </source>
</reference>
<dbReference type="InterPro" id="IPR001138">
    <property type="entry name" value="Zn2Cys6_DnaBD"/>
</dbReference>
<feature type="region of interest" description="Disordered" evidence="8">
    <location>
        <begin position="87"/>
        <end position="113"/>
    </location>
</feature>
<feature type="region of interest" description="Disordered" evidence="8">
    <location>
        <begin position="1"/>
        <end position="22"/>
    </location>
</feature>
<dbReference type="EMBL" id="JAVRRG010000002">
    <property type="protein sequence ID" value="KAK5102334.1"/>
    <property type="molecule type" value="Genomic_DNA"/>
</dbReference>
<feature type="compositionally biased region" description="Polar residues" evidence="8">
    <location>
        <begin position="933"/>
        <end position="944"/>
    </location>
</feature>
<name>A0ABR0KP51_9EURO</name>
<evidence type="ECO:0000256" key="3">
    <source>
        <dbReference type="ARBA" id="ARBA00022833"/>
    </source>
</evidence>
<comment type="caution">
    <text evidence="10">The sequence shown here is derived from an EMBL/GenBank/DDBJ whole genome shotgun (WGS) entry which is preliminary data.</text>
</comment>
<gene>
    <name evidence="10" type="ORF">LTR24_000244</name>
</gene>
<evidence type="ECO:0000256" key="8">
    <source>
        <dbReference type="SAM" id="MobiDB-lite"/>
    </source>
</evidence>
<dbReference type="CDD" id="cd12148">
    <property type="entry name" value="fungal_TF_MHR"/>
    <property type="match status" value="1"/>
</dbReference>
<feature type="compositionally biased region" description="Polar residues" evidence="8">
    <location>
        <begin position="1"/>
        <end position="15"/>
    </location>
</feature>
<evidence type="ECO:0000256" key="5">
    <source>
        <dbReference type="ARBA" id="ARBA00023125"/>
    </source>
</evidence>
<evidence type="ECO:0000313" key="11">
    <source>
        <dbReference type="Proteomes" id="UP001345013"/>
    </source>
</evidence>
<evidence type="ECO:0000313" key="10">
    <source>
        <dbReference type="EMBL" id="KAK5102334.1"/>
    </source>
</evidence>
<dbReference type="CDD" id="cd00067">
    <property type="entry name" value="GAL4"/>
    <property type="match status" value="1"/>
</dbReference>
<dbReference type="SMART" id="SM00906">
    <property type="entry name" value="Fungal_trans"/>
    <property type="match status" value="1"/>
</dbReference>
<evidence type="ECO:0000256" key="6">
    <source>
        <dbReference type="ARBA" id="ARBA00023163"/>
    </source>
</evidence>
<feature type="region of interest" description="Disordered" evidence="8">
    <location>
        <begin position="651"/>
        <end position="740"/>
    </location>
</feature>
<keyword evidence="11" id="KW-1185">Reference proteome</keyword>
<feature type="compositionally biased region" description="Polar residues" evidence="8">
    <location>
        <begin position="685"/>
        <end position="694"/>
    </location>
</feature>
<accession>A0ABR0KP51</accession>
<keyword evidence="5" id="KW-0238">DNA-binding</keyword>
<keyword evidence="3" id="KW-0862">Zinc</keyword>
<dbReference type="Gene3D" id="4.10.240.10">
    <property type="entry name" value="Zn(2)-C6 fungal-type DNA-binding domain"/>
    <property type="match status" value="1"/>
</dbReference>
<dbReference type="Proteomes" id="UP001345013">
    <property type="component" value="Unassembled WGS sequence"/>
</dbReference>
<dbReference type="InterPro" id="IPR036864">
    <property type="entry name" value="Zn2-C6_fun-type_DNA-bd_sf"/>
</dbReference>
<keyword evidence="4" id="KW-0805">Transcription regulation</keyword>
<keyword evidence="7" id="KW-0539">Nucleus</keyword>
<dbReference type="PANTHER" id="PTHR31313">
    <property type="entry name" value="TY1 ENHANCER ACTIVATOR"/>
    <property type="match status" value="1"/>
</dbReference>